<reference evidence="2 3" key="2">
    <citation type="journal article" date="2013" name="Plant Cell Physiol.">
        <title>Rice Annotation Project Database (RAP-DB): an integrative and interactive database for rice genomics.</title>
        <authorList>
            <person name="Sakai H."/>
            <person name="Lee S.S."/>
            <person name="Tanaka T."/>
            <person name="Numa H."/>
            <person name="Kim J."/>
            <person name="Kawahara Y."/>
            <person name="Wakimoto H."/>
            <person name="Yang C.C."/>
            <person name="Iwamoto M."/>
            <person name="Abe T."/>
            <person name="Yamada Y."/>
            <person name="Muto A."/>
            <person name="Inokuchi H."/>
            <person name="Ikemura T."/>
            <person name="Matsumoto T."/>
            <person name="Sasaki T."/>
            <person name="Itoh T."/>
        </authorList>
    </citation>
    <scope>NUCLEOTIDE SEQUENCE [LARGE SCALE GENOMIC DNA]</scope>
    <source>
        <strain evidence="3">cv. Nipponbare</strain>
    </source>
</reference>
<dbReference type="AlphaFoldDB" id="A0A0N7KF60"/>
<reference evidence="2 3" key="3">
    <citation type="journal article" date="2013" name="Rice">
        <title>Improvement of the Oryza sativa Nipponbare reference genome using next generation sequence and optical map data.</title>
        <authorList>
            <person name="Kawahara Y."/>
            <person name="de la Bastide M."/>
            <person name="Hamilton J.P."/>
            <person name="Kanamori H."/>
            <person name="McCombie W.R."/>
            <person name="Ouyang S."/>
            <person name="Schwartz D.C."/>
            <person name="Tanaka T."/>
            <person name="Wu J."/>
            <person name="Zhou S."/>
            <person name="Childs K.L."/>
            <person name="Davidson R.M."/>
            <person name="Lin H."/>
            <person name="Quesada-Ocampo L."/>
            <person name="Vaillancourt B."/>
            <person name="Sakai H."/>
            <person name="Lee S.S."/>
            <person name="Kim J."/>
            <person name="Numa H."/>
            <person name="Itoh T."/>
            <person name="Buell C.R."/>
            <person name="Matsumoto T."/>
        </authorList>
    </citation>
    <scope>NUCLEOTIDE SEQUENCE [LARGE SCALE GENOMIC DNA]</scope>
    <source>
        <strain evidence="3">cv. Nipponbare</strain>
    </source>
</reference>
<protein>
    <submittedName>
        <fullName evidence="2">Os02g0310400 protein</fullName>
    </submittedName>
</protein>
<dbReference type="EMBL" id="AP014958">
    <property type="protein sequence ID" value="BAS78313.1"/>
    <property type="molecule type" value="Genomic_DNA"/>
</dbReference>
<reference evidence="3" key="1">
    <citation type="journal article" date="2005" name="Nature">
        <title>The map-based sequence of the rice genome.</title>
        <authorList>
            <consortium name="International rice genome sequencing project (IRGSP)"/>
            <person name="Matsumoto T."/>
            <person name="Wu J."/>
            <person name="Kanamori H."/>
            <person name="Katayose Y."/>
            <person name="Fujisawa M."/>
            <person name="Namiki N."/>
            <person name="Mizuno H."/>
            <person name="Yamamoto K."/>
            <person name="Antonio B.A."/>
            <person name="Baba T."/>
            <person name="Sakata K."/>
            <person name="Nagamura Y."/>
            <person name="Aoki H."/>
            <person name="Arikawa K."/>
            <person name="Arita K."/>
            <person name="Bito T."/>
            <person name="Chiden Y."/>
            <person name="Fujitsuka N."/>
            <person name="Fukunaka R."/>
            <person name="Hamada M."/>
            <person name="Harada C."/>
            <person name="Hayashi A."/>
            <person name="Hijishita S."/>
            <person name="Honda M."/>
            <person name="Hosokawa S."/>
            <person name="Ichikawa Y."/>
            <person name="Idonuma A."/>
            <person name="Iijima M."/>
            <person name="Ikeda M."/>
            <person name="Ikeno M."/>
            <person name="Ito K."/>
            <person name="Ito S."/>
            <person name="Ito T."/>
            <person name="Ito Y."/>
            <person name="Ito Y."/>
            <person name="Iwabuchi A."/>
            <person name="Kamiya K."/>
            <person name="Karasawa W."/>
            <person name="Kurita K."/>
            <person name="Katagiri S."/>
            <person name="Kikuta A."/>
            <person name="Kobayashi H."/>
            <person name="Kobayashi N."/>
            <person name="Machita K."/>
            <person name="Maehara T."/>
            <person name="Masukawa M."/>
            <person name="Mizubayashi T."/>
            <person name="Mukai Y."/>
            <person name="Nagasaki H."/>
            <person name="Nagata Y."/>
            <person name="Naito S."/>
            <person name="Nakashima M."/>
            <person name="Nakama Y."/>
            <person name="Nakamichi Y."/>
            <person name="Nakamura M."/>
            <person name="Meguro A."/>
            <person name="Negishi M."/>
            <person name="Ohta I."/>
            <person name="Ohta T."/>
            <person name="Okamoto M."/>
            <person name="Ono N."/>
            <person name="Saji S."/>
            <person name="Sakaguchi M."/>
            <person name="Sakai K."/>
            <person name="Shibata M."/>
            <person name="Shimokawa T."/>
            <person name="Song J."/>
            <person name="Takazaki Y."/>
            <person name="Terasawa K."/>
            <person name="Tsugane M."/>
            <person name="Tsuji K."/>
            <person name="Ueda S."/>
            <person name="Waki K."/>
            <person name="Yamagata H."/>
            <person name="Yamamoto M."/>
            <person name="Yamamoto S."/>
            <person name="Yamane H."/>
            <person name="Yoshiki S."/>
            <person name="Yoshihara R."/>
            <person name="Yukawa K."/>
            <person name="Zhong H."/>
            <person name="Yano M."/>
            <person name="Yuan Q."/>
            <person name="Ouyang S."/>
            <person name="Liu J."/>
            <person name="Jones K.M."/>
            <person name="Gansberger K."/>
            <person name="Moffat K."/>
            <person name="Hill J."/>
            <person name="Bera J."/>
            <person name="Fadrosh D."/>
            <person name="Jin S."/>
            <person name="Johri S."/>
            <person name="Kim M."/>
            <person name="Overton L."/>
            <person name="Reardon M."/>
            <person name="Tsitrin T."/>
            <person name="Vuong H."/>
            <person name="Weaver B."/>
            <person name="Ciecko A."/>
            <person name="Tallon L."/>
            <person name="Jackson J."/>
            <person name="Pai G."/>
            <person name="Aken S.V."/>
            <person name="Utterback T."/>
            <person name="Reidmuller S."/>
            <person name="Feldblyum T."/>
            <person name="Hsiao J."/>
            <person name="Zismann V."/>
            <person name="Iobst S."/>
            <person name="de Vazeille A.R."/>
            <person name="Buell C.R."/>
            <person name="Ying K."/>
            <person name="Li Y."/>
            <person name="Lu T."/>
            <person name="Huang Y."/>
            <person name="Zhao Q."/>
            <person name="Feng Q."/>
            <person name="Zhang L."/>
            <person name="Zhu J."/>
            <person name="Weng Q."/>
            <person name="Mu J."/>
            <person name="Lu Y."/>
            <person name="Fan D."/>
            <person name="Liu Y."/>
            <person name="Guan J."/>
            <person name="Zhang Y."/>
            <person name="Yu S."/>
            <person name="Liu X."/>
            <person name="Zhang Y."/>
            <person name="Hong G."/>
            <person name="Han B."/>
            <person name="Choisne N."/>
            <person name="Demange N."/>
            <person name="Orjeda G."/>
            <person name="Samain S."/>
            <person name="Cattolico L."/>
            <person name="Pelletier E."/>
            <person name="Couloux A."/>
            <person name="Segurens B."/>
            <person name="Wincker P."/>
            <person name="D'Hont A."/>
            <person name="Scarpelli C."/>
            <person name="Weissenbach J."/>
            <person name="Salanoubat M."/>
            <person name="Quetier F."/>
            <person name="Yu Y."/>
            <person name="Kim H.R."/>
            <person name="Rambo T."/>
            <person name="Currie J."/>
            <person name="Collura K."/>
            <person name="Luo M."/>
            <person name="Yang T."/>
            <person name="Ammiraju J.S.S."/>
            <person name="Engler F."/>
            <person name="Soderlund C."/>
            <person name="Wing R.A."/>
            <person name="Palmer L.E."/>
            <person name="de la Bastide M."/>
            <person name="Spiegel L."/>
            <person name="Nascimento L."/>
            <person name="Zutavern T."/>
            <person name="O'Shaughnessy A."/>
            <person name="Dike S."/>
            <person name="Dedhia N."/>
            <person name="Preston R."/>
            <person name="Balija V."/>
            <person name="McCombie W.R."/>
            <person name="Chow T."/>
            <person name="Chen H."/>
            <person name="Chung M."/>
            <person name="Chen C."/>
            <person name="Shaw J."/>
            <person name="Wu H."/>
            <person name="Hsiao K."/>
            <person name="Chao Y."/>
            <person name="Chu M."/>
            <person name="Cheng C."/>
            <person name="Hour A."/>
            <person name="Lee P."/>
            <person name="Lin S."/>
            <person name="Lin Y."/>
            <person name="Liou J."/>
            <person name="Liu S."/>
            <person name="Hsing Y."/>
            <person name="Raghuvanshi S."/>
            <person name="Mohanty A."/>
            <person name="Bharti A.K."/>
            <person name="Gaur A."/>
            <person name="Gupta V."/>
            <person name="Kumar D."/>
            <person name="Ravi V."/>
            <person name="Vij S."/>
            <person name="Kapur A."/>
            <person name="Khurana P."/>
            <person name="Khurana P."/>
            <person name="Khurana J.P."/>
            <person name="Tyagi A.K."/>
            <person name="Gaikwad K."/>
            <person name="Singh A."/>
            <person name="Dalal V."/>
            <person name="Srivastava S."/>
            <person name="Dixit A."/>
            <person name="Pal A.K."/>
            <person name="Ghazi I.A."/>
            <person name="Yadav M."/>
            <person name="Pandit A."/>
            <person name="Bhargava A."/>
            <person name="Sureshbabu K."/>
            <person name="Batra K."/>
            <person name="Sharma T.R."/>
            <person name="Mohapatra T."/>
            <person name="Singh N.K."/>
            <person name="Messing J."/>
            <person name="Nelson A.B."/>
            <person name="Fuks G."/>
            <person name="Kavchok S."/>
            <person name="Keizer G."/>
            <person name="Linton E."/>
            <person name="Llaca V."/>
            <person name="Song R."/>
            <person name="Tanyolac B."/>
            <person name="Young S."/>
            <person name="Ho-Il K."/>
            <person name="Hahn J.H."/>
            <person name="Sangsakoo G."/>
            <person name="Vanavichit A."/>
            <person name="de Mattos Luiz.A.T."/>
            <person name="Zimmer P.D."/>
            <person name="Malone G."/>
            <person name="Dellagostin O."/>
            <person name="de Oliveira A.C."/>
            <person name="Bevan M."/>
            <person name="Bancroft I."/>
            <person name="Minx P."/>
            <person name="Cordum H."/>
            <person name="Wilson R."/>
            <person name="Cheng Z."/>
            <person name="Jin W."/>
            <person name="Jiang J."/>
            <person name="Leong S.A."/>
            <person name="Iwama H."/>
            <person name="Gojobori T."/>
            <person name="Itoh T."/>
            <person name="Niimura Y."/>
            <person name="Fujii Y."/>
            <person name="Habara T."/>
            <person name="Sakai H."/>
            <person name="Sato Y."/>
            <person name="Wilson G."/>
            <person name="Kumar K."/>
            <person name="McCouch S."/>
            <person name="Juretic N."/>
            <person name="Hoen D."/>
            <person name="Wright S."/>
            <person name="Bruskiewich R."/>
            <person name="Bureau T."/>
            <person name="Miyao A."/>
            <person name="Hirochika H."/>
            <person name="Nishikawa T."/>
            <person name="Kadowaki K."/>
            <person name="Sugiura M."/>
            <person name="Burr B."/>
            <person name="Sasaki T."/>
        </authorList>
    </citation>
    <scope>NUCLEOTIDE SEQUENCE [LARGE SCALE GENOMIC DNA]</scope>
    <source>
        <strain evidence="3">cv. Nipponbare</strain>
    </source>
</reference>
<organism evidence="2 3">
    <name type="scientific">Oryza sativa subsp. japonica</name>
    <name type="common">Rice</name>
    <dbReference type="NCBI Taxonomy" id="39947"/>
    <lineage>
        <taxon>Eukaryota</taxon>
        <taxon>Viridiplantae</taxon>
        <taxon>Streptophyta</taxon>
        <taxon>Embryophyta</taxon>
        <taxon>Tracheophyta</taxon>
        <taxon>Spermatophyta</taxon>
        <taxon>Magnoliopsida</taxon>
        <taxon>Liliopsida</taxon>
        <taxon>Poales</taxon>
        <taxon>Poaceae</taxon>
        <taxon>BOP clade</taxon>
        <taxon>Oryzoideae</taxon>
        <taxon>Oryzeae</taxon>
        <taxon>Oryzinae</taxon>
        <taxon>Oryza</taxon>
        <taxon>Oryza sativa</taxon>
    </lineage>
</organism>
<sequence>FLPHSILFSSNPHTTGIVEEACFDQIDEFNNIDLFRCRPPPPHNLRRPAGARHRGGASLVGEPHASRLRAPGDPVPAPCAGARRRRRRCEDPLHRGQDYRPPRHHHGEGAPPSCRPRQHGATGSGPARRPDGRHRRRWMLLERLNRAEEEEDAMEEPEEEKLEAMPQLASGMEDLSLLLRAFIALY</sequence>
<keyword evidence="3" id="KW-1185">Reference proteome</keyword>
<name>A0A0N7KF60_ORYSJ</name>
<feature type="compositionally biased region" description="Basic residues" evidence="1">
    <location>
        <begin position="44"/>
        <end position="55"/>
    </location>
</feature>
<dbReference type="Proteomes" id="UP000059680">
    <property type="component" value="Chromosome 2"/>
</dbReference>
<dbReference type="PaxDb" id="39947-A0A0N7KF60"/>
<evidence type="ECO:0000313" key="3">
    <source>
        <dbReference type="Proteomes" id="UP000059680"/>
    </source>
</evidence>
<dbReference type="Gramene" id="Os02t0310400-01">
    <property type="protein sequence ID" value="Os02t0310400-01"/>
    <property type="gene ID" value="Os02g0310400"/>
</dbReference>
<evidence type="ECO:0000313" key="2">
    <source>
        <dbReference type="EMBL" id="BAS78313.1"/>
    </source>
</evidence>
<feature type="compositionally biased region" description="Basic and acidic residues" evidence="1">
    <location>
        <begin position="88"/>
        <end position="101"/>
    </location>
</feature>
<evidence type="ECO:0000256" key="1">
    <source>
        <dbReference type="SAM" id="MobiDB-lite"/>
    </source>
</evidence>
<dbReference type="InParanoid" id="A0A0N7KF60"/>
<feature type="region of interest" description="Disordered" evidence="1">
    <location>
        <begin position="41"/>
        <end position="136"/>
    </location>
</feature>
<accession>A0A0N7KF60</accession>
<dbReference type="SMR" id="A0A0N7KF60"/>
<proteinExistence type="predicted"/>
<gene>
    <name evidence="2" type="ordered locus">Os02g0310400</name>
    <name evidence="2" type="ORF">OSNPB_020310400</name>
</gene>
<feature type="non-terminal residue" evidence="2">
    <location>
        <position position="1"/>
    </location>
</feature>